<reference evidence="1 2" key="1">
    <citation type="submission" date="2019-07" db="EMBL/GenBank/DDBJ databases">
        <title>Cryptosporangium phraense sp. nov., isolated from plant litter.</title>
        <authorList>
            <person name="Suriyachadkun C."/>
        </authorList>
    </citation>
    <scope>NUCLEOTIDE SEQUENCE [LARGE SCALE GENOMIC DNA]</scope>
    <source>
        <strain evidence="1 2">A-T 5661</strain>
    </source>
</reference>
<gene>
    <name evidence="1" type="ORF">FL583_22090</name>
</gene>
<dbReference type="RefSeq" id="WP_142706627.1">
    <property type="nucleotide sequence ID" value="NZ_VIRS01000016.1"/>
</dbReference>
<dbReference type="Proteomes" id="UP000317982">
    <property type="component" value="Unassembled WGS sequence"/>
</dbReference>
<sequence>MVTMRTGGWTVEVFFQQDTSSSQRRQMVQVKDRGFVVYRGDDLVKAQRLAELAGLPWADLQLVDDSGAAAAG</sequence>
<name>A0A545AN50_9ACTN</name>
<dbReference type="AlphaFoldDB" id="A0A545AN50"/>
<comment type="caution">
    <text evidence="1">The sequence shown here is derived from an EMBL/GenBank/DDBJ whole genome shotgun (WGS) entry which is preliminary data.</text>
</comment>
<dbReference type="OrthoDB" id="9894071at2"/>
<dbReference type="EMBL" id="VIRS01000016">
    <property type="protein sequence ID" value="TQS42758.1"/>
    <property type="molecule type" value="Genomic_DNA"/>
</dbReference>
<protein>
    <submittedName>
        <fullName evidence="1">Uncharacterized protein</fullName>
    </submittedName>
</protein>
<dbReference type="InParanoid" id="A0A545AN50"/>
<organism evidence="1 2">
    <name type="scientific">Cryptosporangium phraense</name>
    <dbReference type="NCBI Taxonomy" id="2593070"/>
    <lineage>
        <taxon>Bacteria</taxon>
        <taxon>Bacillati</taxon>
        <taxon>Actinomycetota</taxon>
        <taxon>Actinomycetes</taxon>
        <taxon>Cryptosporangiales</taxon>
        <taxon>Cryptosporangiaceae</taxon>
        <taxon>Cryptosporangium</taxon>
    </lineage>
</organism>
<accession>A0A545AN50</accession>
<evidence type="ECO:0000313" key="2">
    <source>
        <dbReference type="Proteomes" id="UP000317982"/>
    </source>
</evidence>
<evidence type="ECO:0000313" key="1">
    <source>
        <dbReference type="EMBL" id="TQS42758.1"/>
    </source>
</evidence>
<proteinExistence type="predicted"/>
<keyword evidence="2" id="KW-1185">Reference proteome</keyword>